<dbReference type="AlphaFoldDB" id="A0A7W9IGJ6"/>
<reference evidence="3 4" key="1">
    <citation type="submission" date="2020-08" db="EMBL/GenBank/DDBJ databases">
        <title>Sequencing the genomes of 1000 actinobacteria strains.</title>
        <authorList>
            <person name="Klenk H.-P."/>
        </authorList>
    </citation>
    <scope>NUCLEOTIDE SEQUENCE [LARGE SCALE GENOMIC DNA]</scope>
    <source>
        <strain evidence="3 4">DSM 46887</strain>
    </source>
</reference>
<dbReference type="EMBL" id="JACHMP010000001">
    <property type="protein sequence ID" value="MBB5820278.1"/>
    <property type="molecule type" value="Genomic_DNA"/>
</dbReference>
<protein>
    <submittedName>
        <fullName evidence="3">Putative phage-type endonuclease</fullName>
    </submittedName>
</protein>
<keyword evidence="3" id="KW-0540">Nuclease</keyword>
<keyword evidence="3" id="KW-0378">Hydrolase</keyword>
<keyword evidence="4" id="KW-1185">Reference proteome</keyword>
<sequence length="369" mass="41220">MNGLITPTARLLAPSGLSREDWLEVRRTGIGGSDVAAILGMDHNRGPLHVYLSKRGELAERRDPRLDRAARRGHKLESLVAELFAEESGHEVLQSPGTLQHTDRPWMLANCDRLVVESSALAAWSEPHPDIPLGPGYPDATAVLECKSRTWRSARREDWKGEEAPDGPALQAHWYLAVTGYEAAYVAGLIDDDLTWFRIARDEELIGHLVTLVGEFWERHVLAGVEPDPGDLEATDELLSHLWDVKPDAVKFFAGAEVAEIDALLAEREAIKEQRKELKRDLGRIENRLKAKLGPNEVAEVALAPGRELYSWRRNGNFASARFREAEPELAAEYVHLVKAIDRERLAAEKPDVYTRHRARVLRTPGGSS</sequence>
<dbReference type="GO" id="GO:0004519">
    <property type="term" value="F:endonuclease activity"/>
    <property type="evidence" value="ECO:0007669"/>
    <property type="project" value="UniProtKB-KW"/>
</dbReference>
<dbReference type="SUPFAM" id="SSF52980">
    <property type="entry name" value="Restriction endonuclease-like"/>
    <property type="match status" value="1"/>
</dbReference>
<gene>
    <name evidence="3" type="ORF">F4562_003340</name>
</gene>
<evidence type="ECO:0000313" key="3">
    <source>
        <dbReference type="EMBL" id="MBB5820278.1"/>
    </source>
</evidence>
<dbReference type="InterPro" id="IPR011335">
    <property type="entry name" value="Restrct_endonuc-II-like"/>
</dbReference>
<feature type="domain" description="YqaJ viral recombinase" evidence="2">
    <location>
        <begin position="21"/>
        <end position="182"/>
    </location>
</feature>
<dbReference type="InterPro" id="IPR017482">
    <property type="entry name" value="Lambda-type_endonuclease"/>
</dbReference>
<name>A0A7W9IGJ6_9ACTN</name>
<dbReference type="InterPro" id="IPR011604">
    <property type="entry name" value="PDDEXK-like_dom_sf"/>
</dbReference>
<accession>A0A7W9IGJ6</accession>
<dbReference type="RefSeq" id="WP_184547609.1">
    <property type="nucleotide sequence ID" value="NZ_JACHMP010000001.1"/>
</dbReference>
<dbReference type="Gene3D" id="3.90.320.10">
    <property type="match status" value="1"/>
</dbReference>
<comment type="caution">
    <text evidence="3">The sequence shown here is derived from an EMBL/GenBank/DDBJ whole genome shotgun (WGS) entry which is preliminary data.</text>
</comment>
<evidence type="ECO:0000259" key="2">
    <source>
        <dbReference type="Pfam" id="PF09588"/>
    </source>
</evidence>
<evidence type="ECO:0000313" key="4">
    <source>
        <dbReference type="Proteomes" id="UP000540685"/>
    </source>
</evidence>
<dbReference type="Proteomes" id="UP000540685">
    <property type="component" value="Unassembled WGS sequence"/>
</dbReference>
<dbReference type="Pfam" id="PF09588">
    <property type="entry name" value="YqaJ"/>
    <property type="match status" value="1"/>
</dbReference>
<dbReference type="InterPro" id="IPR019080">
    <property type="entry name" value="YqaJ_viral_recombinase"/>
</dbReference>
<dbReference type="NCBIfam" id="TIGR03033">
    <property type="entry name" value="phage_rel_nuc"/>
    <property type="match status" value="1"/>
</dbReference>
<keyword evidence="3" id="KW-0255">Endonuclease</keyword>
<evidence type="ECO:0000256" key="1">
    <source>
        <dbReference type="SAM" id="Coils"/>
    </source>
</evidence>
<proteinExistence type="predicted"/>
<keyword evidence="1" id="KW-0175">Coiled coil</keyword>
<organism evidence="3 4">
    <name type="scientific">Streptosporangium becharense</name>
    <dbReference type="NCBI Taxonomy" id="1816182"/>
    <lineage>
        <taxon>Bacteria</taxon>
        <taxon>Bacillati</taxon>
        <taxon>Actinomycetota</taxon>
        <taxon>Actinomycetes</taxon>
        <taxon>Streptosporangiales</taxon>
        <taxon>Streptosporangiaceae</taxon>
        <taxon>Streptosporangium</taxon>
    </lineage>
</organism>
<feature type="coiled-coil region" evidence="1">
    <location>
        <begin position="261"/>
        <end position="288"/>
    </location>
</feature>